<accession>A0AAD5TDZ7</accession>
<evidence type="ECO:0000313" key="3">
    <source>
        <dbReference type="Proteomes" id="UP001212152"/>
    </source>
</evidence>
<keyword evidence="3" id="KW-1185">Reference proteome</keyword>
<name>A0AAD5TDZ7_9FUNG</name>
<feature type="compositionally biased region" description="Low complexity" evidence="1">
    <location>
        <begin position="25"/>
        <end position="37"/>
    </location>
</feature>
<evidence type="ECO:0000256" key="1">
    <source>
        <dbReference type="SAM" id="MobiDB-lite"/>
    </source>
</evidence>
<comment type="caution">
    <text evidence="2">The sequence shown here is derived from an EMBL/GenBank/DDBJ whole genome shotgun (WGS) entry which is preliminary data.</text>
</comment>
<proteinExistence type="predicted"/>
<dbReference type="GO" id="GO:0045046">
    <property type="term" value="P:protein import into peroxisome membrane"/>
    <property type="evidence" value="ECO:0007669"/>
    <property type="project" value="TreeGrafter"/>
</dbReference>
<dbReference type="GO" id="GO:0033328">
    <property type="term" value="F:peroxisome membrane targeting sequence binding"/>
    <property type="evidence" value="ECO:0007669"/>
    <property type="project" value="TreeGrafter"/>
</dbReference>
<reference evidence="2" key="1">
    <citation type="submission" date="2020-05" db="EMBL/GenBank/DDBJ databases">
        <title>Phylogenomic resolution of chytrid fungi.</title>
        <authorList>
            <person name="Stajich J.E."/>
            <person name="Amses K."/>
            <person name="Simmons R."/>
            <person name="Seto K."/>
            <person name="Myers J."/>
            <person name="Bonds A."/>
            <person name="Quandt C.A."/>
            <person name="Barry K."/>
            <person name="Liu P."/>
            <person name="Grigoriev I."/>
            <person name="Longcore J.E."/>
            <person name="James T.Y."/>
        </authorList>
    </citation>
    <scope>NUCLEOTIDE SEQUENCE</scope>
    <source>
        <strain evidence="2">JEL0379</strain>
    </source>
</reference>
<dbReference type="Gene3D" id="1.20.120.900">
    <property type="entry name" value="Pex19, mPTS binding domain"/>
    <property type="match status" value="1"/>
</dbReference>
<feature type="compositionally biased region" description="Acidic residues" evidence="1">
    <location>
        <begin position="1"/>
        <end position="13"/>
    </location>
</feature>
<gene>
    <name evidence="2" type="primary">PEX19</name>
    <name evidence="2" type="ORF">HDU87_000972</name>
</gene>
<dbReference type="EMBL" id="JADGJQ010000117">
    <property type="protein sequence ID" value="KAJ3168726.1"/>
    <property type="molecule type" value="Genomic_DNA"/>
</dbReference>
<dbReference type="InterPro" id="IPR006708">
    <property type="entry name" value="Pex19"/>
</dbReference>
<dbReference type="PANTHER" id="PTHR12774:SF2">
    <property type="entry name" value="PEROXISOMAL BIOGENESIS FACTOR 19"/>
    <property type="match status" value="1"/>
</dbReference>
<dbReference type="Pfam" id="PF04614">
    <property type="entry name" value="Pex19"/>
    <property type="match status" value="1"/>
</dbReference>
<feature type="region of interest" description="Disordered" evidence="1">
    <location>
        <begin position="1"/>
        <end position="40"/>
    </location>
</feature>
<sequence>MTSDDVDDLDSYLDDFTAPPPPLVVPASASSAASADPGFDDDFARQLAADMEQLFKGAAEDDATAAAGGTGAEVSSALAQIMETFKELQAPPPAVAKAVTKNASLPKAPPSTTAVAGAGAAKASFQDTVAQTMRKLRTSSDKVEQQVADDAKMSSLTGGMSEEAMEAMMKELEGMMSSGDFDNALGGMMEQLMSKELLYEPMKDLASKYPAWLKTNEHKLSSEDIDRYKRQHGYVSEIVRIYDESSTSEATDEEQIRVAQLMQQMQDCGNPPEEILQELAPGLQLGADGMPNLPGAAGALGSQDCNIM</sequence>
<dbReference type="PANTHER" id="PTHR12774">
    <property type="entry name" value="PEROXISOMAL BIOGENESIS FACTOR 19"/>
    <property type="match status" value="1"/>
</dbReference>
<dbReference type="GO" id="GO:0005778">
    <property type="term" value="C:peroxisomal membrane"/>
    <property type="evidence" value="ECO:0007669"/>
    <property type="project" value="TreeGrafter"/>
</dbReference>
<protein>
    <submittedName>
        <fullName evidence="2">Peroxisome chaperone and import receptor</fullName>
    </submittedName>
</protein>
<keyword evidence="2" id="KW-0675">Receptor</keyword>
<dbReference type="InterPro" id="IPR038322">
    <property type="entry name" value="Pex19_C_sf"/>
</dbReference>
<evidence type="ECO:0000313" key="2">
    <source>
        <dbReference type="EMBL" id="KAJ3168726.1"/>
    </source>
</evidence>
<dbReference type="Proteomes" id="UP001212152">
    <property type="component" value="Unassembled WGS sequence"/>
</dbReference>
<organism evidence="2 3">
    <name type="scientific">Geranomyces variabilis</name>
    <dbReference type="NCBI Taxonomy" id="109894"/>
    <lineage>
        <taxon>Eukaryota</taxon>
        <taxon>Fungi</taxon>
        <taxon>Fungi incertae sedis</taxon>
        <taxon>Chytridiomycota</taxon>
        <taxon>Chytridiomycota incertae sedis</taxon>
        <taxon>Chytridiomycetes</taxon>
        <taxon>Spizellomycetales</taxon>
        <taxon>Powellomycetaceae</taxon>
        <taxon>Geranomyces</taxon>
    </lineage>
</organism>
<dbReference type="AlphaFoldDB" id="A0AAD5TDZ7"/>